<dbReference type="Proteomes" id="UP000487117">
    <property type="component" value="Unassembled WGS sequence"/>
</dbReference>
<dbReference type="SUPFAM" id="SSF52172">
    <property type="entry name" value="CheY-like"/>
    <property type="match status" value="1"/>
</dbReference>
<evidence type="ECO:0000256" key="3">
    <source>
        <dbReference type="ARBA" id="ARBA00023125"/>
    </source>
</evidence>
<dbReference type="GO" id="GO:0000156">
    <property type="term" value="F:phosphorelay response regulator activity"/>
    <property type="evidence" value="ECO:0007669"/>
    <property type="project" value="TreeGrafter"/>
</dbReference>
<evidence type="ECO:0000256" key="2">
    <source>
        <dbReference type="ARBA" id="ARBA00023012"/>
    </source>
</evidence>
<evidence type="ECO:0000259" key="6">
    <source>
        <dbReference type="PROSITE" id="PS50110"/>
    </source>
</evidence>
<dbReference type="EMBL" id="WNDS01000001">
    <property type="protein sequence ID" value="KAF1017018.1"/>
    <property type="molecule type" value="Genomic_DNA"/>
</dbReference>
<comment type="caution">
    <text evidence="7">The sequence shown here is derived from an EMBL/GenBank/DDBJ whole genome shotgun (WGS) entry which is preliminary data.</text>
</comment>
<dbReference type="InterPro" id="IPR001789">
    <property type="entry name" value="Sig_transdc_resp-reg_receiver"/>
</dbReference>
<dbReference type="Pfam" id="PF00072">
    <property type="entry name" value="Response_reg"/>
    <property type="match status" value="1"/>
</dbReference>
<evidence type="ECO:0000256" key="5">
    <source>
        <dbReference type="SAM" id="MobiDB-lite"/>
    </source>
</evidence>
<name>A0A7V8FJ55_STEMA</name>
<dbReference type="PANTHER" id="PTHR48111:SF40">
    <property type="entry name" value="PHOSPHATE REGULON TRANSCRIPTIONAL REGULATORY PROTEIN PHOB"/>
    <property type="match status" value="1"/>
</dbReference>
<dbReference type="PROSITE" id="PS50110">
    <property type="entry name" value="RESPONSE_REGULATORY"/>
    <property type="match status" value="1"/>
</dbReference>
<gene>
    <name evidence="7" type="primary">tcrA_1</name>
    <name evidence="7" type="ORF">GAK31_00277</name>
</gene>
<evidence type="ECO:0000313" key="7">
    <source>
        <dbReference type="EMBL" id="KAF1017018.1"/>
    </source>
</evidence>
<accession>A0A7V8FJ55</accession>
<evidence type="ECO:0000256" key="4">
    <source>
        <dbReference type="PROSITE-ProRule" id="PRU00169"/>
    </source>
</evidence>
<sequence length="147" mass="15049">MADHAAVPTGLHVLVVEDEAAIRSMVVEVLGEAGYHVQQVADGSAALELLRGPGLFDVLVTDVGLAGSLNGRQLADAARQTRPQLPVLFVTGYAGFAAVGAGQLDAGMQILTKPFTAAELLARLRGLGEPGATNDPEPPLSTEVLAG</sequence>
<keyword evidence="3" id="KW-0238">DNA-binding</keyword>
<keyword evidence="1 4" id="KW-0597">Phosphoprotein</keyword>
<dbReference type="GO" id="GO:0032993">
    <property type="term" value="C:protein-DNA complex"/>
    <property type="evidence" value="ECO:0007669"/>
    <property type="project" value="TreeGrafter"/>
</dbReference>
<dbReference type="PANTHER" id="PTHR48111">
    <property type="entry name" value="REGULATOR OF RPOS"/>
    <property type="match status" value="1"/>
</dbReference>
<dbReference type="GO" id="GO:0006355">
    <property type="term" value="P:regulation of DNA-templated transcription"/>
    <property type="evidence" value="ECO:0007669"/>
    <property type="project" value="TreeGrafter"/>
</dbReference>
<dbReference type="InterPro" id="IPR039420">
    <property type="entry name" value="WalR-like"/>
</dbReference>
<evidence type="ECO:0000256" key="1">
    <source>
        <dbReference type="ARBA" id="ARBA00022553"/>
    </source>
</evidence>
<feature type="modified residue" description="4-aspartylphosphate" evidence="4">
    <location>
        <position position="62"/>
    </location>
</feature>
<dbReference type="InterPro" id="IPR011006">
    <property type="entry name" value="CheY-like_superfamily"/>
</dbReference>
<reference evidence="8" key="1">
    <citation type="journal article" date="2020" name="MBio">
        <title>Horizontal gene transfer to a defensive symbiont with a reduced genome amongst a multipartite beetle microbiome.</title>
        <authorList>
            <person name="Waterworth S.C."/>
            <person name="Florez L.V."/>
            <person name="Rees E.R."/>
            <person name="Hertweck C."/>
            <person name="Kaltenpoth M."/>
            <person name="Kwan J.C."/>
        </authorList>
    </citation>
    <scope>NUCLEOTIDE SEQUENCE [LARGE SCALE GENOMIC DNA]</scope>
</reference>
<keyword evidence="2" id="KW-0902">Two-component regulatory system</keyword>
<dbReference type="GO" id="GO:0000976">
    <property type="term" value="F:transcription cis-regulatory region binding"/>
    <property type="evidence" value="ECO:0007669"/>
    <property type="project" value="TreeGrafter"/>
</dbReference>
<proteinExistence type="predicted"/>
<dbReference type="SMART" id="SM00448">
    <property type="entry name" value="REC"/>
    <property type="match status" value="1"/>
</dbReference>
<dbReference type="AlphaFoldDB" id="A0A7V8FJ55"/>
<organism evidence="7 8">
    <name type="scientific">Stenotrophomonas maltophilia</name>
    <name type="common">Pseudomonas maltophilia</name>
    <name type="synonym">Xanthomonas maltophilia</name>
    <dbReference type="NCBI Taxonomy" id="40324"/>
    <lineage>
        <taxon>Bacteria</taxon>
        <taxon>Pseudomonadati</taxon>
        <taxon>Pseudomonadota</taxon>
        <taxon>Gammaproteobacteria</taxon>
        <taxon>Lysobacterales</taxon>
        <taxon>Lysobacteraceae</taxon>
        <taxon>Stenotrophomonas</taxon>
        <taxon>Stenotrophomonas maltophilia group</taxon>
    </lineage>
</organism>
<dbReference type="Gene3D" id="3.40.50.2300">
    <property type="match status" value="1"/>
</dbReference>
<feature type="region of interest" description="Disordered" evidence="5">
    <location>
        <begin position="128"/>
        <end position="147"/>
    </location>
</feature>
<protein>
    <submittedName>
        <fullName evidence="7">Transcriptional regulatory protein TcrA</fullName>
    </submittedName>
</protein>
<feature type="domain" description="Response regulatory" evidence="6">
    <location>
        <begin position="12"/>
        <end position="128"/>
    </location>
</feature>
<dbReference type="GO" id="GO:0005829">
    <property type="term" value="C:cytosol"/>
    <property type="evidence" value="ECO:0007669"/>
    <property type="project" value="TreeGrafter"/>
</dbReference>
<evidence type="ECO:0000313" key="8">
    <source>
        <dbReference type="Proteomes" id="UP000487117"/>
    </source>
</evidence>